<evidence type="ECO:0000313" key="3">
    <source>
        <dbReference type="Proteomes" id="UP000184499"/>
    </source>
</evidence>
<sequence length="93" mass="10115">MSLACWFQLFHPFCTCSFLRFIDVILDSPVFLGIGSIYFVVSGILTVYVVAQSALGRHGPSPLCCGPKWVGSGLHGFSCVFPLCSLAILMLRV</sequence>
<dbReference type="EMBL" id="KV878679">
    <property type="protein sequence ID" value="OJJ76997.1"/>
    <property type="molecule type" value="Genomic_DNA"/>
</dbReference>
<dbReference type="AlphaFoldDB" id="A0A1L9UZ89"/>
<name>A0A1L9UZ89_ASPBC</name>
<protein>
    <submittedName>
        <fullName evidence="2">Uncharacterized protein</fullName>
    </submittedName>
</protein>
<evidence type="ECO:0000313" key="2">
    <source>
        <dbReference type="EMBL" id="OJJ76997.1"/>
    </source>
</evidence>
<dbReference type="VEuPathDB" id="FungiDB:ASPBRDRAFT_36178"/>
<keyword evidence="1" id="KW-0812">Transmembrane</keyword>
<feature type="transmembrane region" description="Helical" evidence="1">
    <location>
        <begin position="30"/>
        <end position="51"/>
    </location>
</feature>
<proteinExistence type="predicted"/>
<accession>A0A1L9UZ89</accession>
<evidence type="ECO:0000256" key="1">
    <source>
        <dbReference type="SAM" id="Phobius"/>
    </source>
</evidence>
<keyword evidence="1" id="KW-0472">Membrane</keyword>
<dbReference type="RefSeq" id="XP_067484244.1">
    <property type="nucleotide sequence ID" value="XM_067623451.1"/>
</dbReference>
<dbReference type="Proteomes" id="UP000184499">
    <property type="component" value="Unassembled WGS sequence"/>
</dbReference>
<dbReference type="GeneID" id="93575939"/>
<feature type="transmembrane region" description="Helical" evidence="1">
    <location>
        <begin position="71"/>
        <end position="91"/>
    </location>
</feature>
<gene>
    <name evidence="2" type="ORF">ASPBRDRAFT_36178</name>
</gene>
<reference evidence="3" key="1">
    <citation type="journal article" date="2017" name="Genome Biol.">
        <title>Comparative genomics reveals high biological diversity and specific adaptations in the industrially and medically important fungal genus Aspergillus.</title>
        <authorList>
            <person name="de Vries R.P."/>
            <person name="Riley R."/>
            <person name="Wiebenga A."/>
            <person name="Aguilar-Osorio G."/>
            <person name="Amillis S."/>
            <person name="Uchima C.A."/>
            <person name="Anderluh G."/>
            <person name="Asadollahi M."/>
            <person name="Askin M."/>
            <person name="Barry K."/>
            <person name="Battaglia E."/>
            <person name="Bayram O."/>
            <person name="Benocci T."/>
            <person name="Braus-Stromeyer S.A."/>
            <person name="Caldana C."/>
            <person name="Canovas D."/>
            <person name="Cerqueira G.C."/>
            <person name="Chen F."/>
            <person name="Chen W."/>
            <person name="Choi C."/>
            <person name="Clum A."/>
            <person name="Dos Santos R.A."/>
            <person name="Damasio A.R."/>
            <person name="Diallinas G."/>
            <person name="Emri T."/>
            <person name="Fekete E."/>
            <person name="Flipphi M."/>
            <person name="Freyberg S."/>
            <person name="Gallo A."/>
            <person name="Gournas C."/>
            <person name="Habgood R."/>
            <person name="Hainaut M."/>
            <person name="Harispe M.L."/>
            <person name="Henrissat B."/>
            <person name="Hilden K.S."/>
            <person name="Hope R."/>
            <person name="Hossain A."/>
            <person name="Karabika E."/>
            <person name="Karaffa L."/>
            <person name="Karanyi Z."/>
            <person name="Krasevec N."/>
            <person name="Kuo A."/>
            <person name="Kusch H."/>
            <person name="LaButti K."/>
            <person name="Lagendijk E.L."/>
            <person name="Lapidus A."/>
            <person name="Levasseur A."/>
            <person name="Lindquist E."/>
            <person name="Lipzen A."/>
            <person name="Logrieco A.F."/>
            <person name="MacCabe A."/>
            <person name="Maekelae M.R."/>
            <person name="Malavazi I."/>
            <person name="Melin P."/>
            <person name="Meyer V."/>
            <person name="Mielnichuk N."/>
            <person name="Miskei M."/>
            <person name="Molnar A.P."/>
            <person name="Mule G."/>
            <person name="Ngan C.Y."/>
            <person name="Orejas M."/>
            <person name="Orosz E."/>
            <person name="Ouedraogo J.P."/>
            <person name="Overkamp K.M."/>
            <person name="Park H.-S."/>
            <person name="Perrone G."/>
            <person name="Piumi F."/>
            <person name="Punt P.J."/>
            <person name="Ram A.F."/>
            <person name="Ramon A."/>
            <person name="Rauscher S."/>
            <person name="Record E."/>
            <person name="Riano-Pachon D.M."/>
            <person name="Robert V."/>
            <person name="Roehrig J."/>
            <person name="Ruller R."/>
            <person name="Salamov A."/>
            <person name="Salih N.S."/>
            <person name="Samson R.A."/>
            <person name="Sandor E."/>
            <person name="Sanguinetti M."/>
            <person name="Schuetze T."/>
            <person name="Sepcic K."/>
            <person name="Shelest E."/>
            <person name="Sherlock G."/>
            <person name="Sophianopoulou V."/>
            <person name="Squina F.M."/>
            <person name="Sun H."/>
            <person name="Susca A."/>
            <person name="Todd R.B."/>
            <person name="Tsang A."/>
            <person name="Unkles S.E."/>
            <person name="van de Wiele N."/>
            <person name="van Rossen-Uffink D."/>
            <person name="Oliveira J.V."/>
            <person name="Vesth T.C."/>
            <person name="Visser J."/>
            <person name="Yu J.-H."/>
            <person name="Zhou M."/>
            <person name="Andersen M.R."/>
            <person name="Archer D.B."/>
            <person name="Baker S.E."/>
            <person name="Benoit I."/>
            <person name="Brakhage A.A."/>
            <person name="Braus G.H."/>
            <person name="Fischer R."/>
            <person name="Frisvad J.C."/>
            <person name="Goldman G.H."/>
            <person name="Houbraken J."/>
            <person name="Oakley B."/>
            <person name="Pocsi I."/>
            <person name="Scazzocchio C."/>
            <person name="Seiboth B."/>
            <person name="vanKuyk P.A."/>
            <person name="Wortman J."/>
            <person name="Dyer P.S."/>
            <person name="Grigoriev I.V."/>
        </authorList>
    </citation>
    <scope>NUCLEOTIDE SEQUENCE [LARGE SCALE GENOMIC DNA]</scope>
    <source>
        <strain evidence="3">CBS 101740 / IMI 381727 / IBT 21946</strain>
    </source>
</reference>
<organism evidence="2 3">
    <name type="scientific">Aspergillus brasiliensis (strain CBS 101740 / IMI 381727 / IBT 21946)</name>
    <dbReference type="NCBI Taxonomy" id="767769"/>
    <lineage>
        <taxon>Eukaryota</taxon>
        <taxon>Fungi</taxon>
        <taxon>Dikarya</taxon>
        <taxon>Ascomycota</taxon>
        <taxon>Pezizomycotina</taxon>
        <taxon>Eurotiomycetes</taxon>
        <taxon>Eurotiomycetidae</taxon>
        <taxon>Eurotiales</taxon>
        <taxon>Aspergillaceae</taxon>
        <taxon>Aspergillus</taxon>
        <taxon>Aspergillus subgen. Circumdati</taxon>
    </lineage>
</organism>
<keyword evidence="1" id="KW-1133">Transmembrane helix</keyword>
<keyword evidence="3" id="KW-1185">Reference proteome</keyword>